<keyword evidence="3" id="KW-1185">Reference proteome</keyword>
<organism evidence="2 3">
    <name type="scientific">Zingiber officinale</name>
    <name type="common">Ginger</name>
    <name type="synonym">Amomum zingiber</name>
    <dbReference type="NCBI Taxonomy" id="94328"/>
    <lineage>
        <taxon>Eukaryota</taxon>
        <taxon>Viridiplantae</taxon>
        <taxon>Streptophyta</taxon>
        <taxon>Embryophyta</taxon>
        <taxon>Tracheophyta</taxon>
        <taxon>Spermatophyta</taxon>
        <taxon>Magnoliopsida</taxon>
        <taxon>Liliopsida</taxon>
        <taxon>Zingiberales</taxon>
        <taxon>Zingiberaceae</taxon>
        <taxon>Zingiber</taxon>
    </lineage>
</organism>
<dbReference type="PRINTS" id="PR00622">
    <property type="entry name" value="HISTONEH3"/>
</dbReference>
<feature type="compositionally biased region" description="Polar residues" evidence="1">
    <location>
        <begin position="1"/>
        <end position="12"/>
    </location>
</feature>
<dbReference type="GO" id="GO:0030527">
    <property type="term" value="F:structural constituent of chromatin"/>
    <property type="evidence" value="ECO:0007669"/>
    <property type="project" value="InterPro"/>
</dbReference>
<dbReference type="InterPro" id="IPR000164">
    <property type="entry name" value="Histone_H3/CENP-A"/>
</dbReference>
<dbReference type="GO" id="GO:0003677">
    <property type="term" value="F:DNA binding"/>
    <property type="evidence" value="ECO:0007669"/>
    <property type="project" value="InterPro"/>
</dbReference>
<dbReference type="EMBL" id="JACMSC010000012">
    <property type="protein sequence ID" value="KAG6496986.1"/>
    <property type="molecule type" value="Genomic_DNA"/>
</dbReference>
<name>A0A8J5FZB8_ZINOF</name>
<dbReference type="AlphaFoldDB" id="A0A8J5FZB8"/>
<evidence type="ECO:0000256" key="1">
    <source>
        <dbReference type="SAM" id="MobiDB-lite"/>
    </source>
</evidence>
<reference evidence="2 3" key="1">
    <citation type="submission" date="2020-08" db="EMBL/GenBank/DDBJ databases">
        <title>Plant Genome Project.</title>
        <authorList>
            <person name="Zhang R.-G."/>
        </authorList>
    </citation>
    <scope>NUCLEOTIDE SEQUENCE [LARGE SCALE GENOMIC DNA]</scope>
    <source>
        <tissue evidence="2">Rhizome</tissue>
    </source>
</reference>
<evidence type="ECO:0000313" key="2">
    <source>
        <dbReference type="EMBL" id="KAG6496986.1"/>
    </source>
</evidence>
<proteinExistence type="predicted"/>
<evidence type="ECO:0000313" key="3">
    <source>
        <dbReference type="Proteomes" id="UP000734854"/>
    </source>
</evidence>
<feature type="region of interest" description="Disordered" evidence="1">
    <location>
        <begin position="1"/>
        <end position="23"/>
    </location>
</feature>
<protein>
    <submittedName>
        <fullName evidence="2">Uncharacterized protein</fullName>
    </submittedName>
</protein>
<accession>A0A8J5FZB8</accession>
<comment type="caution">
    <text evidence="2">The sequence shown here is derived from an EMBL/GenBank/DDBJ whole genome shotgun (WGS) entry which is preliminary data.</text>
</comment>
<dbReference type="Proteomes" id="UP000734854">
    <property type="component" value="Unassembled WGS sequence"/>
</dbReference>
<gene>
    <name evidence="2" type="ORF">ZIOFF_044870</name>
</gene>
<sequence>MKQMVWKSTSGKTPRKLAPATGSVKKPHRFCLGMVALRERSRSEPDFLHQIVTQSQDINLVATLTPLLSPVLGKRFMSLSGIGNASDDVMTLQRLRMISDDDMQAREKRRQLNMEQVRTLERNFEL</sequence>
<dbReference type="GO" id="GO:0000786">
    <property type="term" value="C:nucleosome"/>
    <property type="evidence" value="ECO:0007669"/>
    <property type="project" value="InterPro"/>
</dbReference>